<protein>
    <submittedName>
        <fullName evidence="10">Uncharacterized protein</fullName>
    </submittedName>
</protein>
<dbReference type="SMART" id="SM00249">
    <property type="entry name" value="PHD"/>
    <property type="match status" value="1"/>
</dbReference>
<evidence type="ECO:0000256" key="7">
    <source>
        <dbReference type="SAM" id="MobiDB-lite"/>
    </source>
</evidence>
<dbReference type="Pfam" id="PF00176">
    <property type="entry name" value="SNF2-rel_dom"/>
    <property type="match status" value="1"/>
</dbReference>
<dbReference type="SMART" id="SM00487">
    <property type="entry name" value="DEXDc"/>
    <property type="match status" value="1"/>
</dbReference>
<evidence type="ECO:0000256" key="4">
    <source>
        <dbReference type="ARBA" id="ARBA00022801"/>
    </source>
</evidence>
<dbReference type="InterPro" id="IPR049730">
    <property type="entry name" value="SNF2/RAD54-like_C"/>
</dbReference>
<dbReference type="Proteomes" id="UP000886653">
    <property type="component" value="Unassembled WGS sequence"/>
</dbReference>
<evidence type="ECO:0000256" key="2">
    <source>
        <dbReference type="ARBA" id="ARBA00022741"/>
    </source>
</evidence>
<dbReference type="Gene3D" id="3.40.50.10810">
    <property type="entry name" value="Tandem AAA-ATPase domain"/>
    <property type="match status" value="1"/>
</dbReference>
<keyword evidence="11" id="KW-1185">Reference proteome</keyword>
<dbReference type="CDD" id="cd18793">
    <property type="entry name" value="SF2_C_SNF"/>
    <property type="match status" value="1"/>
</dbReference>
<dbReference type="OrthoDB" id="448448at2759"/>
<keyword evidence="3" id="KW-0863">Zinc-finger</keyword>
<dbReference type="AlphaFoldDB" id="A0A9P6T8N6"/>
<keyword evidence="1" id="KW-0479">Metal-binding</keyword>
<dbReference type="InterPro" id="IPR001650">
    <property type="entry name" value="Helicase_C-like"/>
</dbReference>
<keyword evidence="2" id="KW-0547">Nucleotide-binding</keyword>
<feature type="domain" description="Helicase C-terminal" evidence="9">
    <location>
        <begin position="507"/>
        <end position="672"/>
    </location>
</feature>
<dbReference type="InterPro" id="IPR013083">
    <property type="entry name" value="Znf_RING/FYVE/PHD"/>
</dbReference>
<keyword evidence="6" id="KW-0067">ATP-binding</keyword>
<feature type="domain" description="Helicase ATP-binding" evidence="8">
    <location>
        <begin position="134"/>
        <end position="316"/>
    </location>
</feature>
<evidence type="ECO:0000256" key="6">
    <source>
        <dbReference type="ARBA" id="ARBA00022840"/>
    </source>
</evidence>
<keyword evidence="4" id="KW-0378">Hydrolase</keyword>
<organism evidence="10 11">
    <name type="scientific">Cronartium quercuum f. sp. fusiforme G11</name>
    <dbReference type="NCBI Taxonomy" id="708437"/>
    <lineage>
        <taxon>Eukaryota</taxon>
        <taxon>Fungi</taxon>
        <taxon>Dikarya</taxon>
        <taxon>Basidiomycota</taxon>
        <taxon>Pucciniomycotina</taxon>
        <taxon>Pucciniomycetes</taxon>
        <taxon>Pucciniales</taxon>
        <taxon>Coleosporiaceae</taxon>
        <taxon>Cronartium</taxon>
    </lineage>
</organism>
<evidence type="ECO:0000313" key="10">
    <source>
        <dbReference type="EMBL" id="KAG0142765.1"/>
    </source>
</evidence>
<dbReference type="InterPro" id="IPR014001">
    <property type="entry name" value="Helicase_ATP-bd"/>
</dbReference>
<comment type="caution">
    <text evidence="10">The sequence shown here is derived from an EMBL/GenBank/DDBJ whole genome shotgun (WGS) entry which is preliminary data.</text>
</comment>
<gene>
    <name evidence="10" type="ORF">CROQUDRAFT_662086</name>
</gene>
<dbReference type="GO" id="GO:0008270">
    <property type="term" value="F:zinc ion binding"/>
    <property type="evidence" value="ECO:0007669"/>
    <property type="project" value="UniProtKB-KW"/>
</dbReference>
<dbReference type="GO" id="GO:0005524">
    <property type="term" value="F:ATP binding"/>
    <property type="evidence" value="ECO:0007669"/>
    <property type="project" value="InterPro"/>
</dbReference>
<proteinExistence type="predicted"/>
<dbReference type="CDD" id="cd15566">
    <property type="entry name" value="PHD3_NSD"/>
    <property type="match status" value="1"/>
</dbReference>
<dbReference type="PROSITE" id="PS51194">
    <property type="entry name" value="HELICASE_CTER"/>
    <property type="match status" value="1"/>
</dbReference>
<dbReference type="Gene3D" id="3.40.50.300">
    <property type="entry name" value="P-loop containing nucleotide triphosphate hydrolases"/>
    <property type="match status" value="1"/>
</dbReference>
<dbReference type="CDD" id="cd19757">
    <property type="entry name" value="Bbox1"/>
    <property type="match status" value="1"/>
</dbReference>
<evidence type="ECO:0000259" key="9">
    <source>
        <dbReference type="PROSITE" id="PS51194"/>
    </source>
</evidence>
<dbReference type="Pfam" id="PF00271">
    <property type="entry name" value="Helicase_C"/>
    <property type="match status" value="1"/>
</dbReference>
<dbReference type="InterPro" id="IPR000330">
    <property type="entry name" value="SNF2_N"/>
</dbReference>
<dbReference type="EMBL" id="MU167338">
    <property type="protein sequence ID" value="KAG0142765.1"/>
    <property type="molecule type" value="Genomic_DNA"/>
</dbReference>
<evidence type="ECO:0000256" key="5">
    <source>
        <dbReference type="ARBA" id="ARBA00022833"/>
    </source>
</evidence>
<dbReference type="GO" id="GO:0016787">
    <property type="term" value="F:hydrolase activity"/>
    <property type="evidence" value="ECO:0007669"/>
    <property type="project" value="UniProtKB-KW"/>
</dbReference>
<name>A0A9P6T8N6_9BASI</name>
<dbReference type="InterPro" id="IPR027417">
    <property type="entry name" value="P-loop_NTPase"/>
</dbReference>
<dbReference type="PANTHER" id="PTHR10799">
    <property type="entry name" value="SNF2/RAD54 HELICASE FAMILY"/>
    <property type="match status" value="1"/>
</dbReference>
<dbReference type="FunFam" id="3.40.50.10810:FF:000114">
    <property type="entry name" value="DNA repair protein rad8"/>
    <property type="match status" value="1"/>
</dbReference>
<dbReference type="CDD" id="cd17919">
    <property type="entry name" value="DEXHc_Snf"/>
    <property type="match status" value="1"/>
</dbReference>
<evidence type="ECO:0000256" key="3">
    <source>
        <dbReference type="ARBA" id="ARBA00022771"/>
    </source>
</evidence>
<reference evidence="10" key="1">
    <citation type="submission" date="2013-11" db="EMBL/GenBank/DDBJ databases">
        <title>Genome sequence of the fusiform rust pathogen reveals effectors for host alternation and coevolution with pine.</title>
        <authorList>
            <consortium name="DOE Joint Genome Institute"/>
            <person name="Smith K."/>
            <person name="Pendleton A."/>
            <person name="Kubisiak T."/>
            <person name="Anderson C."/>
            <person name="Salamov A."/>
            <person name="Aerts A."/>
            <person name="Riley R."/>
            <person name="Clum A."/>
            <person name="Lindquist E."/>
            <person name="Ence D."/>
            <person name="Campbell M."/>
            <person name="Kronenberg Z."/>
            <person name="Feau N."/>
            <person name="Dhillon B."/>
            <person name="Hamelin R."/>
            <person name="Burleigh J."/>
            <person name="Smith J."/>
            <person name="Yandell M."/>
            <person name="Nelson C."/>
            <person name="Grigoriev I."/>
            <person name="Davis J."/>
        </authorList>
    </citation>
    <scope>NUCLEOTIDE SEQUENCE</scope>
    <source>
        <strain evidence="10">G11</strain>
    </source>
</reference>
<dbReference type="Gene3D" id="3.30.40.10">
    <property type="entry name" value="Zinc/RING finger domain, C3HC4 (zinc finger)"/>
    <property type="match status" value="1"/>
</dbReference>
<keyword evidence="5" id="KW-0862">Zinc</keyword>
<dbReference type="InterPro" id="IPR038718">
    <property type="entry name" value="SNF2-like_sf"/>
</dbReference>
<dbReference type="InterPro" id="IPR011011">
    <property type="entry name" value="Znf_FYVE_PHD"/>
</dbReference>
<evidence type="ECO:0000313" key="11">
    <source>
        <dbReference type="Proteomes" id="UP000886653"/>
    </source>
</evidence>
<accession>A0A9P6T8N6</accession>
<dbReference type="SMART" id="SM00490">
    <property type="entry name" value="HELICc"/>
    <property type="match status" value="1"/>
</dbReference>
<feature type="region of interest" description="Disordered" evidence="7">
    <location>
        <begin position="1"/>
        <end position="59"/>
    </location>
</feature>
<sequence>MDSPNNPARRSGRIRAVQKSNSTSIYFNPKKTARRRRSGEDSHKPKRQKVPTKTSEFQRELKERVNANEAAQLSFLKKHRALFLELLPGSQHSTFIKQTELATAPSIRLETLQQPSLVKGKMKSYQLTGLSFLVYLNRNGMNGILGDEMGLGKTLQTLALLVHLKQHAAERGQEIQLPHLIVCPLSVLSAWQSEIKRWTSLSVCVFHGSGAERIRLTKELAGVGVDLGLHKGDHQHYDIVLTTYEAYEAQQGWFKYSGRSWDYVILDEGQRIKNFNTQIAHSLQPIRAAHRLILTGTPVQNNLVELWSLFHWLLPHVFNVDTLTGFSNAFNLASGSYNHPFLNASTRLLKLLMLRRTKNSVENQLSVPPREEITLYLPMSVCQRFWTKRLLLKVDTVSLQQIFETKEAPEGTYEPIHVITNNGTSPLFSNGSKRSSTSLMRTKPLNEQIKFAINSEISKPSGSFKRLMNLLMQLRKICNHPYLMPNSEPEPFELAEHLVEASSKLTLLDKLLASLLPQGKRVLIFSGFTRVLDILEDFLNLRSIGFYRLDGSTPRPRRALYIRLFQTPFESQAVKPIFISTTVSGGLGINLTAADTVVMYDSSWNPQVDNQAIARAHRIGQTRPVTVYRLVCADSVEEQMQGRIRKKLYLSHKIMNYGGGTEEGEMEIKRDEILLSTSELCSILRGGTRVFNASSTSEGMEASTEEEDEEAANLRSGYTTFLKSSFEDIVAKAREEERMAQVKMVGEMTKKTEGAEEKTREDEQEEIELLQGIERVRTRLFEGRKYVANQSNKNIGADWVDLQRQSRMRKERTTMVNGYAVENYTLGNARWEAVKTITSNPAALAKLQEPKRTKQKFEHEETCAFCHDGGELYLCFHCPRVAHSECMASTNKKSNSTPIIFACTQHTCAICERSTVDAGGMLYRCQTCKDAYCEDCLPEEDFWPVGEVLPEFLLLGYGPQKSAYFM</sequence>
<dbReference type="SUPFAM" id="SSF57903">
    <property type="entry name" value="FYVE/PHD zinc finger"/>
    <property type="match status" value="1"/>
</dbReference>
<evidence type="ECO:0000259" key="8">
    <source>
        <dbReference type="PROSITE" id="PS51192"/>
    </source>
</evidence>
<dbReference type="InterPro" id="IPR001965">
    <property type="entry name" value="Znf_PHD"/>
</dbReference>
<dbReference type="SUPFAM" id="SSF52540">
    <property type="entry name" value="P-loop containing nucleoside triphosphate hydrolases"/>
    <property type="match status" value="2"/>
</dbReference>
<evidence type="ECO:0000256" key="1">
    <source>
        <dbReference type="ARBA" id="ARBA00022723"/>
    </source>
</evidence>
<dbReference type="PROSITE" id="PS51192">
    <property type="entry name" value="HELICASE_ATP_BIND_1"/>
    <property type="match status" value="1"/>
</dbReference>